<keyword evidence="5" id="KW-1133">Transmembrane helix</keyword>
<comment type="caution">
    <text evidence="6">The sequence shown here is derived from an EMBL/GenBank/DDBJ whole genome shotgun (WGS) entry which is preliminary data.</text>
</comment>
<dbReference type="GO" id="GO:0003839">
    <property type="term" value="F:gamma-glutamylcyclotransferase activity"/>
    <property type="evidence" value="ECO:0007669"/>
    <property type="project" value="UniProtKB-EC"/>
</dbReference>
<dbReference type="EC" id="4.3.2.9" evidence="1"/>
<feature type="binding site" evidence="4">
    <location>
        <position position="187"/>
    </location>
    <ligand>
        <name>substrate</name>
    </ligand>
</feature>
<keyword evidence="2" id="KW-0456">Lyase</keyword>
<evidence type="ECO:0000313" key="7">
    <source>
        <dbReference type="Proteomes" id="UP000749646"/>
    </source>
</evidence>
<accession>A0A9P6IYQ4</accession>
<feature type="active site" description="Proton acceptor" evidence="3">
    <location>
        <position position="138"/>
    </location>
</feature>
<keyword evidence="5" id="KW-0472">Membrane</keyword>
<dbReference type="EMBL" id="JAAAHW010006920">
    <property type="protein sequence ID" value="KAF9953291.1"/>
    <property type="molecule type" value="Genomic_DNA"/>
</dbReference>
<dbReference type="Gene3D" id="3.10.490.10">
    <property type="entry name" value="Gamma-glutamyl cyclotransferase-like"/>
    <property type="match status" value="1"/>
</dbReference>
<organism evidence="6 7">
    <name type="scientific">Modicella reniformis</name>
    <dbReference type="NCBI Taxonomy" id="1440133"/>
    <lineage>
        <taxon>Eukaryota</taxon>
        <taxon>Fungi</taxon>
        <taxon>Fungi incertae sedis</taxon>
        <taxon>Mucoromycota</taxon>
        <taxon>Mortierellomycotina</taxon>
        <taxon>Mortierellomycetes</taxon>
        <taxon>Mortierellales</taxon>
        <taxon>Mortierellaceae</taxon>
        <taxon>Modicella</taxon>
    </lineage>
</organism>
<dbReference type="OrthoDB" id="2017317at2759"/>
<evidence type="ECO:0000256" key="2">
    <source>
        <dbReference type="ARBA" id="ARBA00023239"/>
    </source>
</evidence>
<dbReference type="Proteomes" id="UP000749646">
    <property type="component" value="Unassembled WGS sequence"/>
</dbReference>
<dbReference type="AlphaFoldDB" id="A0A9P6IYQ4"/>
<evidence type="ECO:0000256" key="3">
    <source>
        <dbReference type="PIRSR" id="PIRSR617939-1"/>
    </source>
</evidence>
<sequence>MACAAGDTTASCPDPRSKDDTQTLWYLAYGSNMNPKVFTDWRKIQPLESKAVVVPDYWLSFDLCGVPFLEPCFASILKKDTSRLRDKSYAVFVHERCCYGRKFVWDEKNPEEHSYPPMLHGVAHKITQRDWDLVVQSEGGWGHDVPTGYDHILVNCKVVNSNEQITAHVLAARPKALTTRSQPSLRYKNVLTAGAAHHNLDPAYQDYLATIIPYRCKGLRSRLASLLFMIFNVPQLIAFAFILRRNRGKPAPECTQPPFWMAWYYDKASRFSNSAHDYIVAPILGSGKSSSQPEEARKETNYVLEQVTTREEYQATCEKEAEKEPSVMKAVEKMVETLAE</sequence>
<feature type="transmembrane region" description="Helical" evidence="5">
    <location>
        <begin position="223"/>
        <end position="243"/>
    </location>
</feature>
<feature type="binding site" evidence="4">
    <location>
        <begin position="26"/>
        <end position="31"/>
    </location>
    <ligand>
        <name>substrate</name>
    </ligand>
</feature>
<gene>
    <name evidence="6" type="ORF">BGZ65_004773</name>
</gene>
<keyword evidence="7" id="KW-1185">Reference proteome</keyword>
<evidence type="ECO:0000256" key="4">
    <source>
        <dbReference type="PIRSR" id="PIRSR617939-2"/>
    </source>
</evidence>
<proteinExistence type="predicted"/>
<dbReference type="PANTHER" id="PTHR12935:SF0">
    <property type="entry name" value="GAMMA-GLUTAMYLCYCLOTRANSFERASE"/>
    <property type="match status" value="1"/>
</dbReference>
<evidence type="ECO:0000256" key="1">
    <source>
        <dbReference type="ARBA" id="ARBA00012346"/>
    </source>
</evidence>
<dbReference type="PANTHER" id="PTHR12935">
    <property type="entry name" value="GAMMA-GLUTAMYLCYCLOTRANSFERASE"/>
    <property type="match status" value="1"/>
</dbReference>
<protein>
    <recommendedName>
        <fullName evidence="1">gamma-glutamylcyclotransferase</fullName>
        <ecNumber evidence="1">4.3.2.9</ecNumber>
    </recommendedName>
</protein>
<keyword evidence="5" id="KW-0812">Transmembrane</keyword>
<reference evidence="6" key="1">
    <citation type="journal article" date="2020" name="Fungal Divers.">
        <title>Resolving the Mortierellaceae phylogeny through synthesis of multi-gene phylogenetics and phylogenomics.</title>
        <authorList>
            <person name="Vandepol N."/>
            <person name="Liber J."/>
            <person name="Desiro A."/>
            <person name="Na H."/>
            <person name="Kennedy M."/>
            <person name="Barry K."/>
            <person name="Grigoriev I.V."/>
            <person name="Miller A.N."/>
            <person name="O'Donnell K."/>
            <person name="Stajich J.E."/>
            <person name="Bonito G."/>
        </authorList>
    </citation>
    <scope>NUCLEOTIDE SEQUENCE</scope>
    <source>
        <strain evidence="6">MES-2147</strain>
    </source>
</reference>
<name>A0A9P6IYQ4_9FUNG</name>
<dbReference type="InterPro" id="IPR017939">
    <property type="entry name" value="G-Glutamylcylcotransferase"/>
</dbReference>
<evidence type="ECO:0000256" key="5">
    <source>
        <dbReference type="SAM" id="Phobius"/>
    </source>
</evidence>
<evidence type="ECO:0000313" key="6">
    <source>
        <dbReference type="EMBL" id="KAF9953291.1"/>
    </source>
</evidence>